<accession>A0A7X2ZRE7</accession>
<evidence type="ECO:0000313" key="2">
    <source>
        <dbReference type="Proteomes" id="UP000540519"/>
    </source>
</evidence>
<organism evidence="1 2">
    <name type="scientific">Zobellia amurskyensis</name>
    <dbReference type="NCBI Taxonomy" id="248905"/>
    <lineage>
        <taxon>Bacteria</taxon>
        <taxon>Pseudomonadati</taxon>
        <taxon>Bacteroidota</taxon>
        <taxon>Flavobacteriia</taxon>
        <taxon>Flavobacteriales</taxon>
        <taxon>Flavobacteriaceae</taxon>
        <taxon>Zobellia</taxon>
    </lineage>
</organism>
<dbReference type="EMBL" id="RCNR01000005">
    <property type="protein sequence ID" value="MUH34997.1"/>
    <property type="molecule type" value="Genomic_DNA"/>
</dbReference>
<dbReference type="PROSITE" id="PS51257">
    <property type="entry name" value="PROKAR_LIPOPROTEIN"/>
    <property type="match status" value="1"/>
</dbReference>
<proteinExistence type="predicted"/>
<dbReference type="OrthoDB" id="789771at2"/>
<dbReference type="InterPro" id="IPR013783">
    <property type="entry name" value="Ig-like_fold"/>
</dbReference>
<dbReference type="InterPro" id="IPR036116">
    <property type="entry name" value="FN3_sf"/>
</dbReference>
<gene>
    <name evidence="1" type="ORF">D9O36_04025</name>
</gene>
<reference evidence="1 2" key="1">
    <citation type="journal article" date="2019" name="Mar. Drugs">
        <title>Comparative Genomics and CAZyme Genome Repertoires of Marine Zobellia amurskyensis KMM 3526(T) and Zobellia laminariae KMM 3676(T).</title>
        <authorList>
            <person name="Chernysheva N."/>
            <person name="Bystritskaya E."/>
            <person name="Stenkova A."/>
            <person name="Golovkin I."/>
            <person name="Nedashkovskaya O."/>
            <person name="Isaeva M."/>
        </authorList>
    </citation>
    <scope>NUCLEOTIDE SEQUENCE [LARGE SCALE GENOMIC DNA]</scope>
    <source>
        <strain evidence="1 2">KMM 3526</strain>
    </source>
</reference>
<dbReference type="AlphaFoldDB" id="A0A7X2ZRE7"/>
<protein>
    <recommendedName>
        <fullName evidence="3">Fibronectin type-III domain-containing protein</fullName>
    </recommendedName>
</protein>
<name>A0A7X2ZRE7_9FLAO</name>
<evidence type="ECO:0008006" key="3">
    <source>
        <dbReference type="Google" id="ProtNLM"/>
    </source>
</evidence>
<dbReference type="Proteomes" id="UP000540519">
    <property type="component" value="Unassembled WGS sequence"/>
</dbReference>
<dbReference type="Gene3D" id="2.60.40.10">
    <property type="entry name" value="Immunoglobulins"/>
    <property type="match status" value="1"/>
</dbReference>
<evidence type="ECO:0000313" key="1">
    <source>
        <dbReference type="EMBL" id="MUH34997.1"/>
    </source>
</evidence>
<sequence>MRILTFIVLGLVLFSACKKDSPKAPEKVELIAPAKNSECTPVQSDGENSSIVRFNWKAADHTEDYELQVTNLNTGTVQSKNTSSTIETLSLTKGMPFSWVVVSKNSETTTSTSSDSWLFYNPGSEISHVPFPAELTFPVQGSTAFKDVNNEVSLKWSGKDLDDDIESYGIYFSTENPPTTLLKSTDAGVNELKIEVTSDEVYFWKVVTTDEEGNSSVSSISEFKTR</sequence>
<keyword evidence="2" id="KW-1185">Reference proteome</keyword>
<dbReference type="RefSeq" id="WP_038235975.1">
    <property type="nucleotide sequence ID" value="NZ_RCNR01000005.1"/>
</dbReference>
<dbReference type="SUPFAM" id="SSF49265">
    <property type="entry name" value="Fibronectin type III"/>
    <property type="match status" value="1"/>
</dbReference>
<comment type="caution">
    <text evidence="1">The sequence shown here is derived from an EMBL/GenBank/DDBJ whole genome shotgun (WGS) entry which is preliminary data.</text>
</comment>